<keyword evidence="3" id="KW-1185">Reference proteome</keyword>
<evidence type="ECO:0000313" key="2">
    <source>
        <dbReference type="EMBL" id="ROO27014.1"/>
    </source>
</evidence>
<evidence type="ECO:0000313" key="3">
    <source>
        <dbReference type="Proteomes" id="UP000283993"/>
    </source>
</evidence>
<feature type="transmembrane region" description="Helical" evidence="1">
    <location>
        <begin position="21"/>
        <end position="45"/>
    </location>
</feature>
<name>A0A423PN20_9GAMM</name>
<keyword evidence="1" id="KW-0812">Transmembrane</keyword>
<dbReference type="Proteomes" id="UP000283993">
    <property type="component" value="Unassembled WGS sequence"/>
</dbReference>
<dbReference type="Pfam" id="PF10011">
    <property type="entry name" value="DUF2254"/>
    <property type="match status" value="1"/>
</dbReference>
<comment type="caution">
    <text evidence="2">The sequence shown here is derived from an EMBL/GenBank/DDBJ whole genome shotgun (WGS) entry which is preliminary data.</text>
</comment>
<feature type="transmembrane region" description="Helical" evidence="1">
    <location>
        <begin position="65"/>
        <end position="87"/>
    </location>
</feature>
<feature type="transmembrane region" description="Helical" evidence="1">
    <location>
        <begin position="137"/>
        <end position="161"/>
    </location>
</feature>
<evidence type="ECO:0008006" key="4">
    <source>
        <dbReference type="Google" id="ProtNLM"/>
    </source>
</evidence>
<dbReference type="AlphaFoldDB" id="A0A423PN20"/>
<keyword evidence="1" id="KW-1133">Transmembrane helix</keyword>
<dbReference type="RefSeq" id="WP_123631197.1">
    <property type="nucleotide sequence ID" value="NZ_AYKH01000016.1"/>
</dbReference>
<dbReference type="EMBL" id="AYKH01000016">
    <property type="protein sequence ID" value="ROO27014.1"/>
    <property type="molecule type" value="Genomic_DNA"/>
</dbReference>
<dbReference type="InterPro" id="IPR018723">
    <property type="entry name" value="DUF2254_membrane"/>
</dbReference>
<accession>A0A423PN20</accession>
<proteinExistence type="predicted"/>
<protein>
    <recommendedName>
        <fullName evidence="4">DUF2254 domain-containing protein</fullName>
    </recommendedName>
</protein>
<sequence>MARLIQLWNRLRGSYWFLPTVMSLAAAACSFVLVAVDGAIGSAWVDAVPWVYRIQADGARGVLSTVAGSMIGVAGVTFSITIAALSYTTSTLGPRLLTNFMNDRGNQITLGTFVATFVYCLLLLRTVQADSGADAAFIPHLSLVFALGLTVASLAVLIYFIHHITESLHVSNVVGNVARDLDAALDDYTAEAETAAEHGPARLPAGFDDAALAVTADDHGYIQNLGFASLVRAAARHDLVLRLERAPGDFVADGQTLLRAWPAARVDADLAAALRNSYALGRQRTQTQDIGFLVNELVEIAARALSPGINDPYTAMGCLDWLAAALIRLARQDIAPRHRFDADGRLRLWVPPFDFHTLADAVFDQLRPYFAGDRNAALHMLEHIGAIGAFLDDDSPRRRLREQADALREAAVAAATSRRDTAALEQAHRRARRRLAPARADAAAGGA</sequence>
<reference evidence="2 3" key="1">
    <citation type="submission" date="2013-10" db="EMBL/GenBank/DDBJ databases">
        <title>Salinisphaera orenii MK-B5 Genome Sequencing.</title>
        <authorList>
            <person name="Lai Q."/>
            <person name="Li C."/>
            <person name="Shao Z."/>
        </authorList>
    </citation>
    <scope>NUCLEOTIDE SEQUENCE [LARGE SCALE GENOMIC DNA]</scope>
    <source>
        <strain evidence="2 3">MK-B5</strain>
    </source>
</reference>
<evidence type="ECO:0000256" key="1">
    <source>
        <dbReference type="SAM" id="Phobius"/>
    </source>
</evidence>
<keyword evidence="1" id="KW-0472">Membrane</keyword>
<dbReference type="PROSITE" id="PS51257">
    <property type="entry name" value="PROKAR_LIPOPROTEIN"/>
    <property type="match status" value="1"/>
</dbReference>
<organism evidence="2 3">
    <name type="scientific">Salinisphaera orenii MK-B5</name>
    <dbReference type="NCBI Taxonomy" id="856730"/>
    <lineage>
        <taxon>Bacteria</taxon>
        <taxon>Pseudomonadati</taxon>
        <taxon>Pseudomonadota</taxon>
        <taxon>Gammaproteobacteria</taxon>
        <taxon>Salinisphaerales</taxon>
        <taxon>Salinisphaeraceae</taxon>
        <taxon>Salinisphaera</taxon>
    </lineage>
</organism>
<gene>
    <name evidence="2" type="ORF">SAOR_09355</name>
</gene>
<feature type="transmembrane region" description="Helical" evidence="1">
    <location>
        <begin position="108"/>
        <end position="125"/>
    </location>
</feature>